<dbReference type="PANTHER" id="PTHR43798:SF33">
    <property type="entry name" value="HYDROLASE, PUTATIVE (AFU_ORTHOLOGUE AFUA_2G14860)-RELATED"/>
    <property type="match status" value="1"/>
</dbReference>
<reference evidence="3" key="1">
    <citation type="journal article" date="2019" name="Int. J. Syst. Evol. Microbiol.">
        <title>The Global Catalogue of Microorganisms (GCM) 10K type strain sequencing project: providing services to taxonomists for standard genome sequencing and annotation.</title>
        <authorList>
            <consortium name="The Broad Institute Genomics Platform"/>
            <consortium name="The Broad Institute Genome Sequencing Center for Infectious Disease"/>
            <person name="Wu L."/>
            <person name="Ma J."/>
        </authorList>
    </citation>
    <scope>NUCLEOTIDE SEQUENCE [LARGE SCALE GENOMIC DNA]</scope>
    <source>
        <strain evidence="3">NBRC 113072</strain>
    </source>
</reference>
<feature type="domain" description="AB hydrolase-1" evidence="1">
    <location>
        <begin position="9"/>
        <end position="209"/>
    </location>
</feature>
<proteinExistence type="predicted"/>
<dbReference type="SUPFAM" id="SSF53474">
    <property type="entry name" value="alpha/beta-Hydrolases"/>
    <property type="match status" value="1"/>
</dbReference>
<dbReference type="Gene3D" id="3.40.50.1820">
    <property type="entry name" value="alpha/beta hydrolase"/>
    <property type="match status" value="2"/>
</dbReference>
<gene>
    <name evidence="2" type="ORF">GCM10025883_28280</name>
</gene>
<keyword evidence="2" id="KW-0378">Hydrolase</keyword>
<dbReference type="InterPro" id="IPR029058">
    <property type="entry name" value="AB_hydrolase_fold"/>
</dbReference>
<dbReference type="Proteomes" id="UP001157126">
    <property type="component" value="Unassembled WGS sequence"/>
</dbReference>
<protein>
    <submittedName>
        <fullName evidence="2">3-oxoadipate enol-lactone hydrolase</fullName>
    </submittedName>
</protein>
<accession>A0ABQ6IU11</accession>
<evidence type="ECO:0000313" key="3">
    <source>
        <dbReference type="Proteomes" id="UP001157126"/>
    </source>
</evidence>
<evidence type="ECO:0000313" key="2">
    <source>
        <dbReference type="EMBL" id="GMA40783.1"/>
    </source>
</evidence>
<comment type="caution">
    <text evidence="2">The sequence shown here is derived from an EMBL/GenBank/DDBJ whole genome shotgun (WGS) entry which is preliminary data.</text>
</comment>
<dbReference type="RefSeq" id="WP_284304428.1">
    <property type="nucleotide sequence ID" value="NZ_BSUO01000001.1"/>
</dbReference>
<evidence type="ECO:0000259" key="1">
    <source>
        <dbReference type="Pfam" id="PF12697"/>
    </source>
</evidence>
<dbReference type="GO" id="GO:0016787">
    <property type="term" value="F:hydrolase activity"/>
    <property type="evidence" value="ECO:0007669"/>
    <property type="project" value="UniProtKB-KW"/>
</dbReference>
<dbReference type="InterPro" id="IPR050266">
    <property type="entry name" value="AB_hydrolase_sf"/>
</dbReference>
<dbReference type="Pfam" id="PF12697">
    <property type="entry name" value="Abhydrolase_6"/>
    <property type="match status" value="1"/>
</dbReference>
<dbReference type="InterPro" id="IPR000073">
    <property type="entry name" value="AB_hydrolase_1"/>
</dbReference>
<organism evidence="2 3">
    <name type="scientific">Mobilicoccus caccae</name>
    <dbReference type="NCBI Taxonomy" id="1859295"/>
    <lineage>
        <taxon>Bacteria</taxon>
        <taxon>Bacillati</taxon>
        <taxon>Actinomycetota</taxon>
        <taxon>Actinomycetes</taxon>
        <taxon>Micrococcales</taxon>
        <taxon>Dermatophilaceae</taxon>
        <taxon>Mobilicoccus</taxon>
    </lineage>
</organism>
<keyword evidence="3" id="KW-1185">Reference proteome</keyword>
<dbReference type="PANTHER" id="PTHR43798">
    <property type="entry name" value="MONOACYLGLYCEROL LIPASE"/>
    <property type="match status" value="1"/>
</dbReference>
<name>A0ABQ6IU11_9MICO</name>
<sequence length="220" mass="22916">MTSPKPLLMFVHGLFSTPLDFGDQVSALPPGLEGMAPWLRGARPGSKGDTFSVPDAAADLAMTIELSGAPKATLFGVGEGALVSLEIALSRPDLPVELVLVGPAVAASAGVGVQRRITSFLPRSMLARRGVDKRRALEGLDALAEVDLWGRLPGLQARTLLVVGDKDRAGRAASEAFARQAEAAEVDVEVIPGAGASPHTQRPAEVNAALYGFIGVEPRH</sequence>
<dbReference type="EMBL" id="BSUO01000001">
    <property type="protein sequence ID" value="GMA40783.1"/>
    <property type="molecule type" value="Genomic_DNA"/>
</dbReference>